<dbReference type="RefSeq" id="WP_028763549.1">
    <property type="nucleotide sequence ID" value="NZ_JAWWDQ010000008.1"/>
</dbReference>
<dbReference type="PANTHER" id="PTHR43792:SF1">
    <property type="entry name" value="N-ACETYLTRANSFERASE DOMAIN-CONTAINING PROTEIN"/>
    <property type="match status" value="1"/>
</dbReference>
<evidence type="ECO:0000313" key="2">
    <source>
        <dbReference type="EMBL" id="OEG75403.1"/>
    </source>
</evidence>
<reference evidence="2 3" key="1">
    <citation type="submission" date="2016-07" db="EMBL/GenBank/DDBJ databases">
        <title>Whole-genome of two Shewanella species isolated from a digestive organ of sea cucumber Apostichopus japonicus Selenka 1867.</title>
        <authorList>
            <person name="Hong H.-H."/>
            <person name="Choi H."/>
            <person name="Cheon S."/>
            <person name="Oh J.-S."/>
            <person name="Lee H.-G."/>
            <person name="Park C."/>
        </authorList>
    </citation>
    <scope>NUCLEOTIDE SEQUENCE [LARGE SCALE GENOMIC DNA]</scope>
    <source>
        <strain evidence="2 3">CSB03KR</strain>
    </source>
</reference>
<dbReference type="PANTHER" id="PTHR43792">
    <property type="entry name" value="GNAT FAMILY, PUTATIVE (AFU_ORTHOLOGUE AFUA_3G00765)-RELATED-RELATED"/>
    <property type="match status" value="1"/>
</dbReference>
<proteinExistence type="predicted"/>
<accession>A0A1E5J0A3</accession>
<dbReference type="AlphaFoldDB" id="A0A1E5J0A3"/>
<evidence type="ECO:0000313" key="3">
    <source>
        <dbReference type="Proteomes" id="UP000095230"/>
    </source>
</evidence>
<dbReference type="GO" id="GO:0016747">
    <property type="term" value="F:acyltransferase activity, transferring groups other than amino-acyl groups"/>
    <property type="evidence" value="ECO:0007669"/>
    <property type="project" value="InterPro"/>
</dbReference>
<protein>
    <submittedName>
        <fullName evidence="2">GCN5 family acetyltransferase</fullName>
    </submittedName>
</protein>
<dbReference type="EMBL" id="MCBT01000008">
    <property type="protein sequence ID" value="OEG75403.1"/>
    <property type="molecule type" value="Genomic_DNA"/>
</dbReference>
<dbReference type="Gene3D" id="3.40.630.30">
    <property type="match status" value="1"/>
</dbReference>
<dbReference type="Proteomes" id="UP000095230">
    <property type="component" value="Unassembled WGS sequence"/>
</dbReference>
<sequence length="177" mass="19905">MSELSNTTLIDTPRLQMREFTLDDADAVLAFSIHPEVVRYTGDAGKVNSLEDAKRVIKDYWLAGYREHGFARYALICKQDNQLIGFCGIKYEPHLNRGAGGIDIGYRMLPDYWGQGLATEAVKACLDYAHSTLGVEKVYAEVMVENSASSKVLLKAGMRHIDSYQDDGYQLYLYETC</sequence>
<dbReference type="OrthoDB" id="9801656at2"/>
<dbReference type="SUPFAM" id="SSF55729">
    <property type="entry name" value="Acyl-CoA N-acyltransferases (Nat)"/>
    <property type="match status" value="1"/>
</dbReference>
<organism evidence="2 3">
    <name type="scientific">Shewanella colwelliana</name>
    <name type="common">Alteromonas colwelliana</name>
    <dbReference type="NCBI Taxonomy" id="23"/>
    <lineage>
        <taxon>Bacteria</taxon>
        <taxon>Pseudomonadati</taxon>
        <taxon>Pseudomonadota</taxon>
        <taxon>Gammaproteobacteria</taxon>
        <taxon>Alteromonadales</taxon>
        <taxon>Shewanellaceae</taxon>
        <taxon>Shewanella</taxon>
    </lineage>
</organism>
<dbReference type="InterPro" id="IPR051531">
    <property type="entry name" value="N-acetyltransferase"/>
</dbReference>
<keyword evidence="2" id="KW-0808">Transferase</keyword>
<dbReference type="Pfam" id="PF13302">
    <property type="entry name" value="Acetyltransf_3"/>
    <property type="match status" value="1"/>
</dbReference>
<gene>
    <name evidence="2" type="ORF">BEL05_07260</name>
</gene>
<comment type="caution">
    <text evidence="2">The sequence shown here is derived from an EMBL/GenBank/DDBJ whole genome shotgun (WGS) entry which is preliminary data.</text>
</comment>
<dbReference type="InterPro" id="IPR000182">
    <property type="entry name" value="GNAT_dom"/>
</dbReference>
<dbReference type="PROSITE" id="PS51186">
    <property type="entry name" value="GNAT"/>
    <property type="match status" value="1"/>
</dbReference>
<evidence type="ECO:0000259" key="1">
    <source>
        <dbReference type="PROSITE" id="PS51186"/>
    </source>
</evidence>
<feature type="domain" description="N-acetyltransferase" evidence="1">
    <location>
        <begin position="15"/>
        <end position="177"/>
    </location>
</feature>
<dbReference type="CDD" id="cd04301">
    <property type="entry name" value="NAT_SF"/>
    <property type="match status" value="1"/>
</dbReference>
<dbReference type="STRING" id="23.BEL05_07260"/>
<dbReference type="InterPro" id="IPR016181">
    <property type="entry name" value="Acyl_CoA_acyltransferase"/>
</dbReference>
<name>A0A1E5J0A3_SHECO</name>